<feature type="region of interest" description="Disordered" evidence="7">
    <location>
        <begin position="171"/>
        <end position="190"/>
    </location>
</feature>
<comment type="function">
    <text evidence="1">Possible endonuclease which induces a single-strand cut and initiates DNA replication.</text>
</comment>
<evidence type="ECO:0000313" key="10">
    <source>
        <dbReference type="Proteomes" id="UP000606498"/>
    </source>
</evidence>
<comment type="similarity">
    <text evidence="2">Belongs to the phage GPA family.</text>
</comment>
<accession>A0ABQ1T3F1</accession>
<dbReference type="Pfam" id="PF05840">
    <property type="entry name" value="Phage_GPA"/>
    <property type="match status" value="1"/>
</dbReference>
<feature type="domain" description="Replication gene A protein-like" evidence="8">
    <location>
        <begin position="200"/>
        <end position="501"/>
    </location>
</feature>
<evidence type="ECO:0000259" key="8">
    <source>
        <dbReference type="Pfam" id="PF05840"/>
    </source>
</evidence>
<evidence type="ECO:0000256" key="3">
    <source>
        <dbReference type="ARBA" id="ARBA00022705"/>
    </source>
</evidence>
<evidence type="ECO:0000313" key="9">
    <source>
        <dbReference type="EMBL" id="GGE76102.1"/>
    </source>
</evidence>
<organism evidence="9 10">
    <name type="scientific">Shewanella carassii</name>
    <dbReference type="NCBI Taxonomy" id="1987584"/>
    <lineage>
        <taxon>Bacteria</taxon>
        <taxon>Pseudomonadati</taxon>
        <taxon>Pseudomonadota</taxon>
        <taxon>Gammaproteobacteria</taxon>
        <taxon>Alteromonadales</taxon>
        <taxon>Shewanellaceae</taxon>
        <taxon>Shewanella</taxon>
    </lineage>
</organism>
<keyword evidence="10" id="KW-1185">Reference proteome</keyword>
<feature type="compositionally biased region" description="Polar residues" evidence="7">
    <location>
        <begin position="176"/>
        <end position="185"/>
    </location>
</feature>
<comment type="caution">
    <text evidence="9">The sequence shown here is derived from an EMBL/GenBank/DDBJ whole genome shotgun (WGS) entry which is preliminary data.</text>
</comment>
<evidence type="ECO:0000256" key="2">
    <source>
        <dbReference type="ARBA" id="ARBA00009260"/>
    </source>
</evidence>
<sequence>MINPVSVKRRPYSLDQLPEPGSAHWYAERTDVMDDWQVDLWQPLAGRRRHLVNTELLYRPLFERQTPLAGPEFIRELLAPLPHRIRNKLQQDYHRAGANANALEQLQQSVKQLLAVWKSYPFHHLPYLQAVRGSEHDDEPLLPRRNNSAPRQKSPVSDITYFDVLAGKAPAEVDNSEPQETTSHHSPFRGYECLRQRKSKRLQTLANNITNNIMQAVKAAADSQAENAFEAAYDAAAAMCQQWGVIPPYWGAVKRDHIETAAECGILRMTCPKWWGRQLARLRDMCCEHMNITAGLVNPDRPYVSEEAFQEWTVQQRTAMNWLENTMIENDEGVILPLIEAAMAGNANPSNRLVELIVRAKGLEEMADEAGMKGFMVTLTCPSRFHRVSTKWHLGSPREAQQYLVGQFAKIRSALKYRDIAMTGLRVAEPHKDGTPHWHLVCFIHPQHEADFKAIFHKYAFQIDGNEPGAEAHRLIIDPIDKTRGSAVGYVIKYLSKNIAGEHMQGELDFETGAQVADSAQWATAWASRHRLRQFQFYGTQSVQIWRELRRLKSGPQSPEIEAARAAACSSDWKTFEEAMTQAQLRLSYDITECGNEYGEAVKRIQGLEGIAFGRARMLVTRGERWKLRSATDAEKDAVNTLKRQRAALFDSEKAKPKEERLSRKALKEIMPKWRQPQNSELSLLSGAFALPWTCRNKCTDPAAAELPPRLKTALRHIGITHPEDIDRLLHKGQTLVNDEGEQWWVDDGQLRYSPPRYRAIQGIPLADLVQTMEEQHKHEHAHPGQ</sequence>
<name>A0ABQ1T3F1_9GAMM</name>
<keyword evidence="5" id="KW-0255">Endonuclease</keyword>
<reference evidence="10" key="1">
    <citation type="journal article" date="2019" name="Int. J. Syst. Evol. Microbiol.">
        <title>The Global Catalogue of Microorganisms (GCM) 10K type strain sequencing project: providing services to taxonomists for standard genome sequencing and annotation.</title>
        <authorList>
            <consortium name="The Broad Institute Genomics Platform"/>
            <consortium name="The Broad Institute Genome Sequencing Center for Infectious Disease"/>
            <person name="Wu L."/>
            <person name="Ma J."/>
        </authorList>
    </citation>
    <scope>NUCLEOTIDE SEQUENCE [LARGE SCALE GENOMIC DNA]</scope>
    <source>
        <strain evidence="10">CGMCC 1.16033</strain>
    </source>
</reference>
<proteinExistence type="inferred from homology"/>
<evidence type="ECO:0000256" key="5">
    <source>
        <dbReference type="ARBA" id="ARBA00022759"/>
    </source>
</evidence>
<dbReference type="InterPro" id="IPR008766">
    <property type="entry name" value="Replication_gene_A-like"/>
</dbReference>
<evidence type="ECO:0000256" key="6">
    <source>
        <dbReference type="ARBA" id="ARBA00022801"/>
    </source>
</evidence>
<evidence type="ECO:0000256" key="1">
    <source>
        <dbReference type="ARBA" id="ARBA00003293"/>
    </source>
</evidence>
<keyword evidence="4" id="KW-0540">Nuclease</keyword>
<dbReference type="Proteomes" id="UP000606498">
    <property type="component" value="Unassembled WGS sequence"/>
</dbReference>
<evidence type="ECO:0000256" key="7">
    <source>
        <dbReference type="SAM" id="MobiDB-lite"/>
    </source>
</evidence>
<feature type="region of interest" description="Disordered" evidence="7">
    <location>
        <begin position="136"/>
        <end position="155"/>
    </location>
</feature>
<feature type="compositionally biased region" description="Polar residues" evidence="7">
    <location>
        <begin position="145"/>
        <end position="155"/>
    </location>
</feature>
<gene>
    <name evidence="9" type="ORF">GCM10011520_15830</name>
</gene>
<evidence type="ECO:0000256" key="4">
    <source>
        <dbReference type="ARBA" id="ARBA00022722"/>
    </source>
</evidence>
<protein>
    <recommendedName>
        <fullName evidence="8">Replication gene A protein-like domain-containing protein</fullName>
    </recommendedName>
</protein>
<keyword evidence="3" id="KW-0235">DNA replication</keyword>
<keyword evidence="6" id="KW-0378">Hydrolase</keyword>
<dbReference type="RefSeq" id="WP_100141929.1">
    <property type="nucleotide sequence ID" value="NZ_BMKO01000003.1"/>
</dbReference>
<dbReference type="EMBL" id="BMKO01000003">
    <property type="protein sequence ID" value="GGE76102.1"/>
    <property type="molecule type" value="Genomic_DNA"/>
</dbReference>